<keyword evidence="6" id="KW-0119">Carbohydrate metabolism</keyword>
<dbReference type="CDD" id="cd07999">
    <property type="entry name" value="GH7_CBH_EG"/>
    <property type="match status" value="1"/>
</dbReference>
<dbReference type="InterPro" id="IPR037019">
    <property type="entry name" value="Glyco_hydro_7_sf"/>
</dbReference>
<evidence type="ECO:0000256" key="6">
    <source>
        <dbReference type="ARBA" id="ARBA00023277"/>
    </source>
</evidence>
<dbReference type="Gene3D" id="2.70.100.10">
    <property type="entry name" value="Glycoside hydrolase, family 7, domain"/>
    <property type="match status" value="1"/>
</dbReference>
<gene>
    <name evidence="11" type="primary">CBH1_1</name>
    <name evidence="11" type="ORF">N0V93_003798</name>
</gene>
<protein>
    <recommendedName>
        <fullName evidence="9">Glucanase</fullName>
        <ecNumber evidence="9">3.2.1.-</ecNumber>
    </recommendedName>
</protein>
<dbReference type="PANTHER" id="PTHR33753">
    <property type="entry name" value="1,4-BETA-D-GLUCAN CELLOBIOHYDROLASE B"/>
    <property type="match status" value="1"/>
</dbReference>
<dbReference type="OrthoDB" id="412382at2759"/>
<dbReference type="PANTHER" id="PTHR33753:SF2">
    <property type="entry name" value="GLYCOSIDE HYDROLASE FAMILY 7 PROTEIN"/>
    <property type="match status" value="1"/>
</dbReference>
<proteinExistence type="inferred from homology"/>
<dbReference type="SUPFAM" id="SSF49899">
    <property type="entry name" value="Concanavalin A-like lectins/glucanases"/>
    <property type="match status" value="1"/>
</dbReference>
<dbReference type="EMBL" id="JAPEVB010000002">
    <property type="protein sequence ID" value="KAJ4394579.1"/>
    <property type="molecule type" value="Genomic_DNA"/>
</dbReference>
<organism evidence="11 12">
    <name type="scientific">Gnomoniopsis smithogilvyi</name>
    <dbReference type="NCBI Taxonomy" id="1191159"/>
    <lineage>
        <taxon>Eukaryota</taxon>
        <taxon>Fungi</taxon>
        <taxon>Dikarya</taxon>
        <taxon>Ascomycota</taxon>
        <taxon>Pezizomycotina</taxon>
        <taxon>Sordariomycetes</taxon>
        <taxon>Sordariomycetidae</taxon>
        <taxon>Diaporthales</taxon>
        <taxon>Gnomoniaceae</taxon>
        <taxon>Gnomoniopsis</taxon>
    </lineage>
</organism>
<comment type="similarity">
    <text evidence="2 9">Belongs to the glycosyl hydrolase 7 (cellulase C) family.</text>
</comment>
<evidence type="ECO:0000256" key="8">
    <source>
        <dbReference type="ARBA" id="ARBA00023326"/>
    </source>
</evidence>
<keyword evidence="5 9" id="KW-0136">Cellulose degradation</keyword>
<dbReference type="Pfam" id="PF00840">
    <property type="entry name" value="Glyco_hydro_7"/>
    <property type="match status" value="1"/>
</dbReference>
<keyword evidence="7 9" id="KW-0326">Glycosidase</keyword>
<keyword evidence="8 9" id="KW-0624">Polysaccharide degradation</keyword>
<sequence length="451" mass="47397">MYRSLAALSLASAVAGQQVGTLTTETHPSLPIQSCTAAGSCTTEQTKVTLDANWRWTHTTSGYENCYTGDAWNTTICPDGATCAKSCALDGADYGATYGITTPSTGALQLGFVTKNSNGQNVGSRTYLMSSDSEYRMFNLLNQEFTFDVDVSKLPCGLNGAVYFSEMSADGGMSEFPDNKAGAKYGTGYCDSQCPHDIKFINGEANVEGWNGTGTNTGAGTYGSCCAEMDIWEANSIAAAVTPHPCTVDGQTRCTDATTCGDGDSRSEGYCDKSGCDFNSYRMGDDTFYGAGLTVDTTKPFTIVTQFITDDGTATGTLSEIKRFYVQGGKTIPNSMSKIDGVSGNSITQDFCDAQKTAFNDTNDFTAKGGLAKMGEQLTKMVLVLSIWDDTAVSMNWLDSTYPPGATGPGAVRGTCDPAAGVPATVEAAHPDASVIYSNIKVGAINSTFTA</sequence>
<dbReference type="InterPro" id="IPR001722">
    <property type="entry name" value="Glyco_hydro_7"/>
</dbReference>
<dbReference type="PRINTS" id="PR00734">
    <property type="entry name" value="GLHYDRLASE7"/>
</dbReference>
<evidence type="ECO:0000256" key="4">
    <source>
        <dbReference type="ARBA" id="ARBA00022801"/>
    </source>
</evidence>
<reference evidence="11" key="1">
    <citation type="submission" date="2022-10" db="EMBL/GenBank/DDBJ databases">
        <title>Tapping the CABI collections for fungal endophytes: first genome assemblies for Collariella, Neodidymelliopsis, Ascochyta clinopodiicola, Didymella pomorum, Didymosphaeria variabile, Neocosmospora piperis and Neocucurbitaria cava.</title>
        <authorList>
            <person name="Hill R."/>
        </authorList>
    </citation>
    <scope>NUCLEOTIDE SEQUENCE</scope>
    <source>
        <strain evidence="11">IMI 355082</strain>
    </source>
</reference>
<keyword evidence="4 9" id="KW-0378">Hydrolase</keyword>
<dbReference type="GO" id="GO:0016162">
    <property type="term" value="F:cellulose 1,4-beta-cellobiosidase activity"/>
    <property type="evidence" value="ECO:0007669"/>
    <property type="project" value="UniProtKB-EC"/>
</dbReference>
<dbReference type="AlphaFoldDB" id="A0A9W8YXB4"/>
<evidence type="ECO:0000256" key="1">
    <source>
        <dbReference type="ARBA" id="ARBA00001641"/>
    </source>
</evidence>
<keyword evidence="3 10" id="KW-0732">Signal</keyword>
<dbReference type="EC" id="3.2.1.-" evidence="9"/>
<accession>A0A9W8YXB4</accession>
<comment type="catalytic activity">
    <reaction evidence="1">
        <text>Hydrolysis of (1-&gt;4)-beta-D-glucosidic linkages in cellulose and cellotetraose, releasing cellobiose from the non-reducing ends of the chains.</text>
        <dbReference type="EC" id="3.2.1.91"/>
    </reaction>
</comment>
<dbReference type="GO" id="GO:0030245">
    <property type="term" value="P:cellulose catabolic process"/>
    <property type="evidence" value="ECO:0007669"/>
    <property type="project" value="UniProtKB-KW"/>
</dbReference>
<evidence type="ECO:0000256" key="7">
    <source>
        <dbReference type="ARBA" id="ARBA00023295"/>
    </source>
</evidence>
<dbReference type="InterPro" id="IPR013320">
    <property type="entry name" value="ConA-like_dom_sf"/>
</dbReference>
<keyword evidence="12" id="KW-1185">Reference proteome</keyword>
<feature type="signal peptide" evidence="10">
    <location>
        <begin position="1"/>
        <end position="16"/>
    </location>
</feature>
<evidence type="ECO:0000313" key="12">
    <source>
        <dbReference type="Proteomes" id="UP001140453"/>
    </source>
</evidence>
<evidence type="ECO:0000256" key="9">
    <source>
        <dbReference type="RuleBase" id="RU361164"/>
    </source>
</evidence>
<evidence type="ECO:0000256" key="5">
    <source>
        <dbReference type="ARBA" id="ARBA00023001"/>
    </source>
</evidence>
<evidence type="ECO:0000256" key="10">
    <source>
        <dbReference type="SAM" id="SignalP"/>
    </source>
</evidence>
<feature type="chain" id="PRO_5040811492" description="Glucanase" evidence="10">
    <location>
        <begin position="17"/>
        <end position="451"/>
    </location>
</feature>
<name>A0A9W8YXB4_9PEZI</name>
<evidence type="ECO:0000256" key="2">
    <source>
        <dbReference type="ARBA" id="ARBA00006044"/>
    </source>
</evidence>
<evidence type="ECO:0000256" key="3">
    <source>
        <dbReference type="ARBA" id="ARBA00022729"/>
    </source>
</evidence>
<dbReference type="Proteomes" id="UP001140453">
    <property type="component" value="Unassembled WGS sequence"/>
</dbReference>
<evidence type="ECO:0000313" key="11">
    <source>
        <dbReference type="EMBL" id="KAJ4394579.1"/>
    </source>
</evidence>
<comment type="caution">
    <text evidence="11">The sequence shown here is derived from an EMBL/GenBank/DDBJ whole genome shotgun (WGS) entry which is preliminary data.</text>
</comment>
<dbReference type="FunFam" id="2.70.100.10:FF:000001">
    <property type="entry name" value="Glucanase"/>
    <property type="match status" value="1"/>
</dbReference>